<reference evidence="4" key="1">
    <citation type="submission" date="2016-10" db="EMBL/GenBank/DDBJ databases">
        <authorList>
            <person name="Varghese N."/>
            <person name="Submissions S."/>
        </authorList>
    </citation>
    <scope>NUCLEOTIDE SEQUENCE [LARGE SCALE GENOMIC DNA]</scope>
    <source>
        <strain evidence="4">CGMCC 4.3516</strain>
    </source>
</reference>
<dbReference type="OrthoDB" id="2388539at2"/>
<proteinExistence type="predicted"/>
<evidence type="ECO:0000259" key="2">
    <source>
        <dbReference type="Pfam" id="PF04235"/>
    </source>
</evidence>
<keyword evidence="1" id="KW-1133">Transmembrane helix</keyword>
<feature type="transmembrane region" description="Helical" evidence="1">
    <location>
        <begin position="244"/>
        <end position="267"/>
    </location>
</feature>
<feature type="transmembrane region" description="Helical" evidence="1">
    <location>
        <begin position="31"/>
        <end position="50"/>
    </location>
</feature>
<organism evidence="3 4">
    <name type="scientific">Glycomyces harbinensis</name>
    <dbReference type="NCBI Taxonomy" id="58114"/>
    <lineage>
        <taxon>Bacteria</taxon>
        <taxon>Bacillati</taxon>
        <taxon>Actinomycetota</taxon>
        <taxon>Actinomycetes</taxon>
        <taxon>Glycomycetales</taxon>
        <taxon>Glycomycetaceae</taxon>
        <taxon>Glycomyces</taxon>
    </lineage>
</organism>
<dbReference type="Proteomes" id="UP000198949">
    <property type="component" value="Unassembled WGS sequence"/>
</dbReference>
<feature type="transmembrane region" description="Helical" evidence="1">
    <location>
        <begin position="211"/>
        <end position="232"/>
    </location>
</feature>
<feature type="domain" description="DUF418" evidence="2">
    <location>
        <begin position="231"/>
        <end position="400"/>
    </location>
</feature>
<evidence type="ECO:0000313" key="3">
    <source>
        <dbReference type="EMBL" id="SDD60973.1"/>
    </source>
</evidence>
<feature type="transmembrane region" description="Helical" evidence="1">
    <location>
        <begin position="358"/>
        <end position="378"/>
    </location>
</feature>
<keyword evidence="4" id="KW-1185">Reference proteome</keyword>
<dbReference type="Pfam" id="PF04235">
    <property type="entry name" value="DUF418"/>
    <property type="match status" value="1"/>
</dbReference>
<dbReference type="InterPro" id="IPR007349">
    <property type="entry name" value="DUF418"/>
</dbReference>
<feature type="transmembrane region" description="Helical" evidence="1">
    <location>
        <begin position="159"/>
        <end position="179"/>
    </location>
</feature>
<sequence length="402" mass="42750">MTADLQEGPRIARGPVDSAERALAPDLARGAMLLFIALANAAGYFLASAPGVETDPQGLERHYNVFMVEFVHARAFPLFAIMFGYGLVQLARRQERAGADPGQVRSVLLRRGVWLTVFGAVHGVLLYSGDFLGAYGLIGIAFTLILLQRSDKVHRFAPWYLAVGLVYVLVLAAMALASLGSGATSAVSVTAFPSVRAATYLDSVAERAAEWPVHTLTLLPMILMVWVGSWAARRRVLEEPARHLRLLGFAAVGGLAIALSAGLPMALHSGGFIEVGADATAPVRMLYETSGFFGGVGYVALFGLLAHALTRGRKAPGAVVTAVSALGQRSLTGYLFQSVAWLVLAMPFTFALGDRVGSPLLVSGACAVLVWLASVVGAELMRRGGYRGPAETLLRRLVYGRR</sequence>
<evidence type="ECO:0000313" key="4">
    <source>
        <dbReference type="Proteomes" id="UP000198949"/>
    </source>
</evidence>
<keyword evidence="1" id="KW-0812">Transmembrane</keyword>
<dbReference type="AlphaFoldDB" id="A0A1G6W5K5"/>
<protein>
    <submittedName>
        <fullName evidence="3">Uncharacterized membrane protein YeiB</fullName>
    </submittedName>
</protein>
<dbReference type="InterPro" id="IPR052529">
    <property type="entry name" value="Bact_Transport_Assoc"/>
</dbReference>
<dbReference type="RefSeq" id="WP_091033798.1">
    <property type="nucleotide sequence ID" value="NZ_FNAD01000005.1"/>
</dbReference>
<keyword evidence="1" id="KW-0472">Membrane</keyword>
<feature type="transmembrane region" description="Helical" evidence="1">
    <location>
        <begin position="292"/>
        <end position="310"/>
    </location>
</feature>
<feature type="transmembrane region" description="Helical" evidence="1">
    <location>
        <begin position="70"/>
        <end position="88"/>
    </location>
</feature>
<dbReference type="PANTHER" id="PTHR30590:SF2">
    <property type="entry name" value="INNER MEMBRANE PROTEIN"/>
    <property type="match status" value="1"/>
</dbReference>
<feature type="transmembrane region" description="Helical" evidence="1">
    <location>
        <begin position="131"/>
        <end position="147"/>
    </location>
</feature>
<feature type="transmembrane region" description="Helical" evidence="1">
    <location>
        <begin position="108"/>
        <end position="125"/>
    </location>
</feature>
<feature type="transmembrane region" description="Helical" evidence="1">
    <location>
        <begin position="331"/>
        <end position="352"/>
    </location>
</feature>
<dbReference type="EMBL" id="FNAD01000005">
    <property type="protein sequence ID" value="SDD60973.1"/>
    <property type="molecule type" value="Genomic_DNA"/>
</dbReference>
<name>A0A1G6W5K5_9ACTN</name>
<gene>
    <name evidence="3" type="ORF">SAMN05216270_105313</name>
</gene>
<dbReference type="PANTHER" id="PTHR30590">
    <property type="entry name" value="INNER MEMBRANE PROTEIN"/>
    <property type="match status" value="1"/>
</dbReference>
<accession>A0A1G6W5K5</accession>
<evidence type="ECO:0000256" key="1">
    <source>
        <dbReference type="SAM" id="Phobius"/>
    </source>
</evidence>